<gene>
    <name evidence="2" type="ORF">KI387_009018</name>
</gene>
<evidence type="ECO:0000313" key="2">
    <source>
        <dbReference type="EMBL" id="KAH9304614.1"/>
    </source>
</evidence>
<keyword evidence="1" id="KW-0732">Signal</keyword>
<proteinExistence type="predicted"/>
<evidence type="ECO:0000256" key="1">
    <source>
        <dbReference type="SAM" id="SignalP"/>
    </source>
</evidence>
<keyword evidence="3" id="KW-1185">Reference proteome</keyword>
<feature type="chain" id="PRO_5041273837" evidence="1">
    <location>
        <begin position="23"/>
        <end position="122"/>
    </location>
</feature>
<dbReference type="Proteomes" id="UP000824469">
    <property type="component" value="Unassembled WGS sequence"/>
</dbReference>
<feature type="non-terminal residue" evidence="2">
    <location>
        <position position="122"/>
    </location>
</feature>
<dbReference type="EMBL" id="JAHRHJ020000008">
    <property type="protein sequence ID" value="KAH9304614.1"/>
    <property type="molecule type" value="Genomic_DNA"/>
</dbReference>
<reference evidence="2 3" key="1">
    <citation type="journal article" date="2021" name="Nat. Plants">
        <title>The Taxus genome provides insights into paclitaxel biosynthesis.</title>
        <authorList>
            <person name="Xiong X."/>
            <person name="Gou J."/>
            <person name="Liao Q."/>
            <person name="Li Y."/>
            <person name="Zhou Q."/>
            <person name="Bi G."/>
            <person name="Li C."/>
            <person name="Du R."/>
            <person name="Wang X."/>
            <person name="Sun T."/>
            <person name="Guo L."/>
            <person name="Liang H."/>
            <person name="Lu P."/>
            <person name="Wu Y."/>
            <person name="Zhang Z."/>
            <person name="Ro D.K."/>
            <person name="Shang Y."/>
            <person name="Huang S."/>
            <person name="Yan J."/>
        </authorList>
    </citation>
    <scope>NUCLEOTIDE SEQUENCE [LARGE SCALE GENOMIC DNA]</scope>
    <source>
        <strain evidence="2">Ta-2019</strain>
    </source>
</reference>
<evidence type="ECO:0000313" key="3">
    <source>
        <dbReference type="Proteomes" id="UP000824469"/>
    </source>
</evidence>
<feature type="signal peptide" evidence="1">
    <location>
        <begin position="1"/>
        <end position="22"/>
    </location>
</feature>
<organism evidence="2 3">
    <name type="scientific">Taxus chinensis</name>
    <name type="common">Chinese yew</name>
    <name type="synonym">Taxus wallichiana var. chinensis</name>
    <dbReference type="NCBI Taxonomy" id="29808"/>
    <lineage>
        <taxon>Eukaryota</taxon>
        <taxon>Viridiplantae</taxon>
        <taxon>Streptophyta</taxon>
        <taxon>Embryophyta</taxon>
        <taxon>Tracheophyta</taxon>
        <taxon>Spermatophyta</taxon>
        <taxon>Pinopsida</taxon>
        <taxon>Pinidae</taxon>
        <taxon>Conifers II</taxon>
        <taxon>Cupressales</taxon>
        <taxon>Taxaceae</taxon>
        <taxon>Taxus</taxon>
    </lineage>
</organism>
<protein>
    <submittedName>
        <fullName evidence="2">Uncharacterized protein</fullName>
    </submittedName>
</protein>
<name>A0AA38FFS8_TAXCH</name>
<dbReference type="AlphaFoldDB" id="A0AA38FFS8"/>
<sequence>SLSSFQKSLLLAILGVCSLISANRYSVYADFSKRHRFHLGQHQLQIEAQIPVLIKQSNGEIDSELDKENERFSSIKSEHHLSSESESCPNQSLRGVPLLCSYHINIVSPYRSLGDSVPASSI</sequence>
<feature type="non-terminal residue" evidence="2">
    <location>
        <position position="1"/>
    </location>
</feature>
<comment type="caution">
    <text evidence="2">The sequence shown here is derived from an EMBL/GenBank/DDBJ whole genome shotgun (WGS) entry which is preliminary data.</text>
</comment>
<accession>A0AA38FFS8</accession>